<dbReference type="Proteomes" id="UP001500449">
    <property type="component" value="Unassembled WGS sequence"/>
</dbReference>
<sequence>MSPDREAAGPGTGPSGLVIDDLPGELPLVRRVWSATCDRATGFTSAAKPTSMIVVTRAGGGVAVHLRGPETAGTSLTCPAGSEFFGVEFRLGASVVLHPPSGLTDLHDAVLPTVPGHRILLGDQDWEMPTEQNVDVFVERLARAGLLVLDPVVDEIRHGERPRGMSDRVAQARFRRAVGISHRTLVSIERARRAARLLTAGSPIADVVAAAGYYDQPQLARAMRWATGHTPAELRSGVPFLAW</sequence>
<comment type="caution">
    <text evidence="6">The sequence shown here is derived from an EMBL/GenBank/DDBJ whole genome shotgun (WGS) entry which is preliminary data.</text>
</comment>
<evidence type="ECO:0000256" key="4">
    <source>
        <dbReference type="SAM" id="MobiDB-lite"/>
    </source>
</evidence>
<dbReference type="RefSeq" id="WP_344414596.1">
    <property type="nucleotide sequence ID" value="NZ_BAAAQK010000005.1"/>
</dbReference>
<gene>
    <name evidence="6" type="ORF">GCM10009836_18820</name>
</gene>
<evidence type="ECO:0000256" key="1">
    <source>
        <dbReference type="ARBA" id="ARBA00023015"/>
    </source>
</evidence>
<evidence type="ECO:0000259" key="5">
    <source>
        <dbReference type="PROSITE" id="PS01124"/>
    </source>
</evidence>
<dbReference type="PANTHER" id="PTHR46796">
    <property type="entry name" value="HTH-TYPE TRANSCRIPTIONAL ACTIVATOR RHAS-RELATED"/>
    <property type="match status" value="1"/>
</dbReference>
<evidence type="ECO:0000256" key="2">
    <source>
        <dbReference type="ARBA" id="ARBA00023125"/>
    </source>
</evidence>
<dbReference type="SMART" id="SM00342">
    <property type="entry name" value="HTH_ARAC"/>
    <property type="match status" value="1"/>
</dbReference>
<dbReference type="PROSITE" id="PS01124">
    <property type="entry name" value="HTH_ARAC_FAMILY_2"/>
    <property type="match status" value="1"/>
</dbReference>
<keyword evidence="2" id="KW-0238">DNA-binding</keyword>
<dbReference type="Gene3D" id="1.10.10.60">
    <property type="entry name" value="Homeodomain-like"/>
    <property type="match status" value="1"/>
</dbReference>
<keyword evidence="1" id="KW-0805">Transcription regulation</keyword>
<evidence type="ECO:0000313" key="7">
    <source>
        <dbReference type="Proteomes" id="UP001500449"/>
    </source>
</evidence>
<keyword evidence="3" id="KW-0804">Transcription</keyword>
<dbReference type="EMBL" id="BAAAQK010000005">
    <property type="protein sequence ID" value="GAA1839853.1"/>
    <property type="molecule type" value="Genomic_DNA"/>
</dbReference>
<keyword evidence="7" id="KW-1185">Reference proteome</keyword>
<accession>A0ABN2MVM6</accession>
<proteinExistence type="predicted"/>
<dbReference type="Pfam" id="PF12833">
    <property type="entry name" value="HTH_18"/>
    <property type="match status" value="1"/>
</dbReference>
<dbReference type="InterPro" id="IPR050204">
    <property type="entry name" value="AraC_XylS_family_regulators"/>
</dbReference>
<feature type="domain" description="HTH araC/xylS-type" evidence="5">
    <location>
        <begin position="164"/>
        <end position="237"/>
    </location>
</feature>
<evidence type="ECO:0000313" key="6">
    <source>
        <dbReference type="EMBL" id="GAA1839853.1"/>
    </source>
</evidence>
<feature type="region of interest" description="Disordered" evidence="4">
    <location>
        <begin position="1"/>
        <end position="20"/>
    </location>
</feature>
<dbReference type="InterPro" id="IPR018060">
    <property type="entry name" value="HTH_AraC"/>
</dbReference>
<organism evidence="6 7">
    <name type="scientific">Pseudonocardia ailaonensis</name>
    <dbReference type="NCBI Taxonomy" id="367279"/>
    <lineage>
        <taxon>Bacteria</taxon>
        <taxon>Bacillati</taxon>
        <taxon>Actinomycetota</taxon>
        <taxon>Actinomycetes</taxon>
        <taxon>Pseudonocardiales</taxon>
        <taxon>Pseudonocardiaceae</taxon>
        <taxon>Pseudonocardia</taxon>
    </lineage>
</organism>
<dbReference type="InterPro" id="IPR009057">
    <property type="entry name" value="Homeodomain-like_sf"/>
</dbReference>
<dbReference type="SUPFAM" id="SSF46689">
    <property type="entry name" value="Homeodomain-like"/>
    <property type="match status" value="1"/>
</dbReference>
<protein>
    <recommendedName>
        <fullName evidence="5">HTH araC/xylS-type domain-containing protein</fullName>
    </recommendedName>
</protein>
<dbReference type="PANTHER" id="PTHR46796:SF15">
    <property type="entry name" value="BLL1074 PROTEIN"/>
    <property type="match status" value="1"/>
</dbReference>
<evidence type="ECO:0000256" key="3">
    <source>
        <dbReference type="ARBA" id="ARBA00023163"/>
    </source>
</evidence>
<reference evidence="6 7" key="1">
    <citation type="journal article" date="2019" name="Int. J. Syst. Evol. Microbiol.">
        <title>The Global Catalogue of Microorganisms (GCM) 10K type strain sequencing project: providing services to taxonomists for standard genome sequencing and annotation.</title>
        <authorList>
            <consortium name="The Broad Institute Genomics Platform"/>
            <consortium name="The Broad Institute Genome Sequencing Center for Infectious Disease"/>
            <person name="Wu L."/>
            <person name="Ma J."/>
        </authorList>
    </citation>
    <scope>NUCLEOTIDE SEQUENCE [LARGE SCALE GENOMIC DNA]</scope>
    <source>
        <strain evidence="6 7">JCM 16009</strain>
    </source>
</reference>
<name>A0ABN2MVM6_9PSEU</name>